<feature type="region of interest" description="Disordered" evidence="1">
    <location>
        <begin position="1"/>
        <end position="25"/>
    </location>
</feature>
<sequence length="82" mass="8749">MNILGQDDPYAKVGQVNDRTQKAQKGEHISALRDINLEVHQGEVLGIIGKNGAGKSTLLKLLSRVTGPTTGSIKVKGRLAPF</sequence>
<dbReference type="GO" id="GO:0005524">
    <property type="term" value="F:ATP binding"/>
    <property type="evidence" value="ECO:0007669"/>
    <property type="project" value="InterPro"/>
</dbReference>
<dbReference type="Gene3D" id="3.40.50.300">
    <property type="entry name" value="P-loop containing nucleotide triphosphate hydrolases"/>
    <property type="match status" value="1"/>
</dbReference>
<feature type="domain" description="ABC transporter" evidence="2">
    <location>
        <begin position="32"/>
        <end position="78"/>
    </location>
</feature>
<dbReference type="AlphaFoldDB" id="A0A0E9LYV6"/>
<gene>
    <name evidence="3" type="ORF">JCM15548_12738</name>
</gene>
<dbReference type="SUPFAM" id="SSF52540">
    <property type="entry name" value="P-loop containing nucleoside triphosphate hydrolases"/>
    <property type="match status" value="1"/>
</dbReference>
<dbReference type="InterPro" id="IPR027417">
    <property type="entry name" value="P-loop_NTPase"/>
</dbReference>
<accession>A0A0E9LYV6</accession>
<comment type="caution">
    <text evidence="3">The sequence shown here is derived from an EMBL/GenBank/DDBJ whole genome shotgun (WGS) entry which is preliminary data.</text>
</comment>
<dbReference type="PANTHER" id="PTHR46743">
    <property type="entry name" value="TEICHOIC ACIDS EXPORT ATP-BINDING PROTEIN TAGH"/>
    <property type="match status" value="1"/>
</dbReference>
<dbReference type="STRING" id="1236989.JCM15548_12738"/>
<keyword evidence="4" id="KW-1185">Reference proteome</keyword>
<dbReference type="GO" id="GO:0016887">
    <property type="term" value="F:ATP hydrolysis activity"/>
    <property type="evidence" value="ECO:0007669"/>
    <property type="project" value="InterPro"/>
</dbReference>
<dbReference type="PANTHER" id="PTHR46743:SF2">
    <property type="entry name" value="TEICHOIC ACIDS EXPORT ATP-BINDING PROTEIN TAGH"/>
    <property type="match status" value="1"/>
</dbReference>
<dbReference type="Pfam" id="PF00005">
    <property type="entry name" value="ABC_tran"/>
    <property type="match status" value="1"/>
</dbReference>
<dbReference type="EMBL" id="BAZW01000023">
    <property type="protein sequence ID" value="GAO30468.1"/>
    <property type="molecule type" value="Genomic_DNA"/>
</dbReference>
<dbReference type="InterPro" id="IPR003439">
    <property type="entry name" value="ABC_transporter-like_ATP-bd"/>
</dbReference>
<evidence type="ECO:0000313" key="3">
    <source>
        <dbReference type="EMBL" id="GAO30468.1"/>
    </source>
</evidence>
<reference evidence="3 4" key="1">
    <citation type="journal article" date="2015" name="Microbes Environ.">
        <title>Distribution and evolution of nitrogen fixation genes in the phylum bacteroidetes.</title>
        <authorList>
            <person name="Inoue J."/>
            <person name="Oshima K."/>
            <person name="Suda W."/>
            <person name="Sakamoto M."/>
            <person name="Iino T."/>
            <person name="Noda S."/>
            <person name="Hongoh Y."/>
            <person name="Hattori M."/>
            <person name="Ohkuma M."/>
        </authorList>
    </citation>
    <scope>NUCLEOTIDE SEQUENCE [LARGE SCALE GENOMIC DNA]</scope>
    <source>
        <strain evidence="3">JCM 15548</strain>
    </source>
</reference>
<dbReference type="InterPro" id="IPR050683">
    <property type="entry name" value="Bact_Polysacc_Export_ATP-bd"/>
</dbReference>
<evidence type="ECO:0000313" key="4">
    <source>
        <dbReference type="Proteomes" id="UP000032900"/>
    </source>
</evidence>
<protein>
    <submittedName>
        <fullName evidence="3">ABC transporter</fullName>
    </submittedName>
</protein>
<proteinExistence type="predicted"/>
<dbReference type="Proteomes" id="UP000032900">
    <property type="component" value="Unassembled WGS sequence"/>
</dbReference>
<name>A0A0E9LYV6_9BACT</name>
<organism evidence="3 4">
    <name type="scientific">Geofilum rubicundum JCM 15548</name>
    <dbReference type="NCBI Taxonomy" id="1236989"/>
    <lineage>
        <taxon>Bacteria</taxon>
        <taxon>Pseudomonadati</taxon>
        <taxon>Bacteroidota</taxon>
        <taxon>Bacteroidia</taxon>
        <taxon>Marinilabiliales</taxon>
        <taxon>Marinilabiliaceae</taxon>
        <taxon>Geofilum</taxon>
    </lineage>
</organism>
<evidence type="ECO:0000256" key="1">
    <source>
        <dbReference type="SAM" id="MobiDB-lite"/>
    </source>
</evidence>
<evidence type="ECO:0000259" key="2">
    <source>
        <dbReference type="Pfam" id="PF00005"/>
    </source>
</evidence>